<dbReference type="GO" id="GO:1902201">
    <property type="term" value="P:negative regulation of bacterial-type flagellum-dependent cell motility"/>
    <property type="evidence" value="ECO:0007669"/>
    <property type="project" value="TreeGrafter"/>
</dbReference>
<dbReference type="Proteomes" id="UP000006228">
    <property type="component" value="Unassembled WGS sequence"/>
</dbReference>
<evidence type="ECO:0000256" key="2">
    <source>
        <dbReference type="ARBA" id="ARBA00012528"/>
    </source>
</evidence>
<dbReference type="GO" id="GO:0005886">
    <property type="term" value="C:plasma membrane"/>
    <property type="evidence" value="ECO:0007669"/>
    <property type="project" value="TreeGrafter"/>
</dbReference>
<feature type="transmembrane region" description="Helical" evidence="4">
    <location>
        <begin position="215"/>
        <end position="233"/>
    </location>
</feature>
<dbReference type="GO" id="GO:0043709">
    <property type="term" value="P:cell adhesion involved in single-species biofilm formation"/>
    <property type="evidence" value="ECO:0007669"/>
    <property type="project" value="TreeGrafter"/>
</dbReference>
<dbReference type="SUPFAM" id="SSF55073">
    <property type="entry name" value="Nucleotide cyclase"/>
    <property type="match status" value="1"/>
</dbReference>
<dbReference type="InterPro" id="IPR000160">
    <property type="entry name" value="GGDEF_dom"/>
</dbReference>
<evidence type="ECO:0000313" key="6">
    <source>
        <dbReference type="EMBL" id="EGA70360.1"/>
    </source>
</evidence>
<dbReference type="GO" id="GO:0052621">
    <property type="term" value="F:diguanylate cyclase activity"/>
    <property type="evidence" value="ECO:0007669"/>
    <property type="project" value="UniProtKB-EC"/>
</dbReference>
<feature type="domain" description="GGDEF" evidence="5">
    <location>
        <begin position="300"/>
        <end position="427"/>
    </location>
</feature>
<evidence type="ECO:0000256" key="1">
    <source>
        <dbReference type="ARBA" id="ARBA00001946"/>
    </source>
</evidence>
<evidence type="ECO:0000256" key="3">
    <source>
        <dbReference type="ARBA" id="ARBA00034247"/>
    </source>
</evidence>
<dbReference type="FunFam" id="3.30.70.270:FF:000001">
    <property type="entry name" value="Diguanylate cyclase domain protein"/>
    <property type="match status" value="1"/>
</dbReference>
<dbReference type="PANTHER" id="PTHR45138:SF9">
    <property type="entry name" value="DIGUANYLATE CYCLASE DGCM-RELATED"/>
    <property type="match status" value="1"/>
</dbReference>
<reference evidence="6 7" key="1">
    <citation type="journal article" date="2012" name="Int. J. Syst. Evol. Microbiol.">
        <title>Vibrio caribbeanicus sp. nov., isolated from the marine sponge Scleritoderma cyanea.</title>
        <authorList>
            <person name="Hoffmann M."/>
            <person name="Monday S.R."/>
            <person name="Allard M.W."/>
            <person name="Strain E.A."/>
            <person name="Whittaker P."/>
            <person name="Naum M."/>
            <person name="McCarthy P.J."/>
            <person name="Lopez J.V."/>
            <person name="Fischer M."/>
            <person name="Brown E.W."/>
        </authorList>
    </citation>
    <scope>NUCLEOTIDE SEQUENCE [LARGE SCALE GENOMIC DNA]</scope>
    <source>
        <strain evidence="7">DSMZ 21326</strain>
    </source>
</reference>
<dbReference type="AlphaFoldDB" id="E8M6P2"/>
<dbReference type="InterPro" id="IPR029787">
    <property type="entry name" value="Nucleotide_cyclase"/>
</dbReference>
<dbReference type="Gene3D" id="3.30.70.270">
    <property type="match status" value="1"/>
</dbReference>
<comment type="catalytic activity">
    <reaction evidence="3">
        <text>2 GTP = 3',3'-c-di-GMP + 2 diphosphate</text>
        <dbReference type="Rhea" id="RHEA:24898"/>
        <dbReference type="ChEBI" id="CHEBI:33019"/>
        <dbReference type="ChEBI" id="CHEBI:37565"/>
        <dbReference type="ChEBI" id="CHEBI:58805"/>
        <dbReference type="EC" id="2.7.7.65"/>
    </reaction>
</comment>
<evidence type="ECO:0000259" key="5">
    <source>
        <dbReference type="PROSITE" id="PS50887"/>
    </source>
</evidence>
<keyword evidence="4" id="KW-1133">Transmembrane helix</keyword>
<proteinExistence type="predicted"/>
<comment type="caution">
    <text evidence="6">The sequence shown here is derived from an EMBL/GenBank/DDBJ whole genome shotgun (WGS) entry which is preliminary data.</text>
</comment>
<dbReference type="NCBIfam" id="TIGR00254">
    <property type="entry name" value="GGDEF"/>
    <property type="match status" value="1"/>
</dbReference>
<dbReference type="CDD" id="cd01949">
    <property type="entry name" value="GGDEF"/>
    <property type="match status" value="1"/>
</dbReference>
<dbReference type="EMBL" id="AEVT01000059">
    <property type="protein sequence ID" value="EGA70360.1"/>
    <property type="molecule type" value="Genomic_DNA"/>
</dbReference>
<dbReference type="InterPro" id="IPR043128">
    <property type="entry name" value="Rev_trsase/Diguanyl_cyclase"/>
</dbReference>
<comment type="cofactor">
    <cofactor evidence="1">
        <name>Mg(2+)</name>
        <dbReference type="ChEBI" id="CHEBI:18420"/>
    </cofactor>
</comment>
<dbReference type="eggNOG" id="COG3706">
    <property type="taxonomic scope" value="Bacteria"/>
</dbReference>
<keyword evidence="4" id="KW-0472">Membrane</keyword>
<protein>
    <recommendedName>
        <fullName evidence="2">diguanylate cyclase</fullName>
        <ecNumber evidence="2">2.7.7.65</ecNumber>
    </recommendedName>
</protein>
<keyword evidence="4" id="KW-0812">Transmembrane</keyword>
<evidence type="ECO:0000313" key="7">
    <source>
        <dbReference type="Proteomes" id="UP000006228"/>
    </source>
</evidence>
<name>E8M6P2_PHOS4</name>
<dbReference type="SUPFAM" id="SSF49785">
    <property type="entry name" value="Galactose-binding domain-like"/>
    <property type="match status" value="1"/>
</dbReference>
<dbReference type="SMART" id="SM00267">
    <property type="entry name" value="GGDEF"/>
    <property type="match status" value="1"/>
</dbReference>
<accession>E8M6P2</accession>
<dbReference type="PANTHER" id="PTHR45138">
    <property type="entry name" value="REGULATORY COMPONENTS OF SENSORY TRANSDUCTION SYSTEM"/>
    <property type="match status" value="1"/>
</dbReference>
<organism evidence="6 7">
    <name type="scientific">Vibrio sinaloensis DSM 21326</name>
    <dbReference type="NCBI Taxonomy" id="945550"/>
    <lineage>
        <taxon>Bacteria</taxon>
        <taxon>Pseudomonadati</taxon>
        <taxon>Pseudomonadota</taxon>
        <taxon>Gammaproteobacteria</taxon>
        <taxon>Vibrionales</taxon>
        <taxon>Vibrionaceae</taxon>
        <taxon>Vibrio</taxon>
        <taxon>Vibrio oreintalis group</taxon>
    </lineage>
</organism>
<gene>
    <name evidence="6" type="ORF">VISI1226_22360</name>
</gene>
<dbReference type="PROSITE" id="PS50887">
    <property type="entry name" value="GGDEF"/>
    <property type="match status" value="1"/>
</dbReference>
<dbReference type="InterPro" id="IPR050469">
    <property type="entry name" value="Diguanylate_Cyclase"/>
</dbReference>
<dbReference type="InterPro" id="IPR008979">
    <property type="entry name" value="Galactose-bd-like_sf"/>
</dbReference>
<sequence>MTLTLVVVTVLIMQLYWIYGGSLVYPVKPSEFIFEATNDQIAGGHSQSSISFDNETAILDCQLVKTDDYPWPYCGVSISLTDKVFEGRDLDHFHTVRMNIDFERVDEPSSPRMRFYLRNFNPAYSQVDNEYTHKYNGLEYMPGTSSGAIDIPIENLQVMTWWLADNKIPIRYSAPEFSNVTKVELATGSGIYEGQYRMRIHSIEFVGNYVSGESLMFGLLLFWLALALTYSVVEIRRSHKMILHAHFRQDHLRKLNKELKEQNIHFAELASRDALTGAMNRHAIRDWLDKNYDETNKLSKTLSVLYLDIDHFKSINDLYGHSMGDDILREFTMVVLSSLSASERLVRWGGEEFVVFCPGRGLEEASELAEQIRRKVEARIWIHGDKLTTSIGVATLGEERTSDMLIRADEALYSAKRLGRNRVEVNR</sequence>
<dbReference type="Pfam" id="PF00990">
    <property type="entry name" value="GGDEF"/>
    <property type="match status" value="1"/>
</dbReference>
<dbReference type="EC" id="2.7.7.65" evidence="2"/>
<evidence type="ECO:0000256" key="4">
    <source>
        <dbReference type="SAM" id="Phobius"/>
    </source>
</evidence>